<reference evidence="4 5" key="1">
    <citation type="journal article" date="2024" name="Nat. Commun.">
        <title>Phylogenomics reveals the evolutionary origins of lichenization in chlorophyte algae.</title>
        <authorList>
            <person name="Puginier C."/>
            <person name="Libourel C."/>
            <person name="Otte J."/>
            <person name="Skaloud P."/>
            <person name="Haon M."/>
            <person name="Grisel S."/>
            <person name="Petersen M."/>
            <person name="Berrin J.G."/>
            <person name="Delaux P.M."/>
            <person name="Dal Grande F."/>
            <person name="Keller J."/>
        </authorList>
    </citation>
    <scope>NUCLEOTIDE SEQUENCE [LARGE SCALE GENOMIC DNA]</scope>
    <source>
        <strain evidence="4 5">SAG 216-7</strain>
    </source>
</reference>
<organism evidence="4 5">
    <name type="scientific">Coccomyxa subellipsoidea</name>
    <dbReference type="NCBI Taxonomy" id="248742"/>
    <lineage>
        <taxon>Eukaryota</taxon>
        <taxon>Viridiplantae</taxon>
        <taxon>Chlorophyta</taxon>
        <taxon>core chlorophytes</taxon>
        <taxon>Trebouxiophyceae</taxon>
        <taxon>Trebouxiophyceae incertae sedis</taxon>
        <taxon>Coccomyxaceae</taxon>
        <taxon>Coccomyxa</taxon>
    </lineage>
</organism>
<dbReference type="EMBL" id="JALJOT010000012">
    <property type="protein sequence ID" value="KAK9905063.1"/>
    <property type="molecule type" value="Genomic_DNA"/>
</dbReference>
<feature type="signal peptide" evidence="3">
    <location>
        <begin position="1"/>
        <end position="18"/>
    </location>
</feature>
<evidence type="ECO:0000256" key="1">
    <source>
        <dbReference type="SAM" id="MobiDB-lite"/>
    </source>
</evidence>
<sequence length="240" mass="26572">MFSLCSLTAAGWFWSTLAGGASLEARSAMLTSKEELNRKASEFVRAASKTLKQTAEVVGDNIKRAAVGVDSKFDVSGKAAKAAQGVKEQAGSVDEKFGVKRKLRNLYEDAERKMPMWKRQYGAFASSTPGQIIGFALFFYVCYSGLIWRLLNVFFLLWWVMVFLGWPILNQLSRKAAEQMAAQQQAQQAQQRAAQNPFFGAFNRAQTRQQGTPRTGRATSASGRNEGPVIDVEYSTVDDE</sequence>
<keyword evidence="3" id="KW-0732">Signal</keyword>
<gene>
    <name evidence="4" type="ORF">WJX75_008977</name>
</gene>
<evidence type="ECO:0000313" key="5">
    <source>
        <dbReference type="Proteomes" id="UP001491310"/>
    </source>
</evidence>
<feature type="compositionally biased region" description="Polar residues" evidence="1">
    <location>
        <begin position="204"/>
        <end position="223"/>
    </location>
</feature>
<comment type="caution">
    <text evidence="4">The sequence shown here is derived from an EMBL/GenBank/DDBJ whole genome shotgun (WGS) entry which is preliminary data.</text>
</comment>
<keyword evidence="2" id="KW-0472">Membrane</keyword>
<keyword evidence="2" id="KW-1133">Transmembrane helix</keyword>
<accession>A0ABR2YH41</accession>
<feature type="chain" id="PRO_5046853587" evidence="3">
    <location>
        <begin position="19"/>
        <end position="240"/>
    </location>
</feature>
<protein>
    <submittedName>
        <fullName evidence="4">Uncharacterized protein</fullName>
    </submittedName>
</protein>
<evidence type="ECO:0000313" key="4">
    <source>
        <dbReference type="EMBL" id="KAK9905063.1"/>
    </source>
</evidence>
<feature type="region of interest" description="Disordered" evidence="1">
    <location>
        <begin position="204"/>
        <end position="240"/>
    </location>
</feature>
<keyword evidence="5" id="KW-1185">Reference proteome</keyword>
<evidence type="ECO:0000256" key="3">
    <source>
        <dbReference type="SAM" id="SignalP"/>
    </source>
</evidence>
<keyword evidence="2" id="KW-0812">Transmembrane</keyword>
<dbReference type="Proteomes" id="UP001491310">
    <property type="component" value="Unassembled WGS sequence"/>
</dbReference>
<feature type="transmembrane region" description="Helical" evidence="2">
    <location>
        <begin position="150"/>
        <end position="169"/>
    </location>
</feature>
<name>A0ABR2YH41_9CHLO</name>
<proteinExistence type="predicted"/>
<evidence type="ECO:0000256" key="2">
    <source>
        <dbReference type="SAM" id="Phobius"/>
    </source>
</evidence>
<feature type="transmembrane region" description="Helical" evidence="2">
    <location>
        <begin position="121"/>
        <end position="143"/>
    </location>
</feature>
<dbReference type="PANTHER" id="PTHR36356:SF1">
    <property type="entry name" value="EXPRESSED PROTEIN"/>
    <property type="match status" value="1"/>
</dbReference>
<dbReference type="PANTHER" id="PTHR36356">
    <property type="entry name" value="EXPRESSED PROTEIN"/>
    <property type="match status" value="1"/>
</dbReference>